<dbReference type="InterPro" id="IPR017441">
    <property type="entry name" value="Protein_kinase_ATP_BS"/>
</dbReference>
<dbReference type="Gramene" id="RZC44402">
    <property type="protein sequence ID" value="RZC44402"/>
    <property type="gene ID" value="C5167_037354"/>
</dbReference>
<dbReference type="InterPro" id="IPR000742">
    <property type="entry name" value="EGF"/>
</dbReference>
<evidence type="ECO:0000256" key="21">
    <source>
        <dbReference type="SAM" id="SignalP"/>
    </source>
</evidence>
<evidence type="ECO:0000256" key="18">
    <source>
        <dbReference type="PROSITE-ProRule" id="PRU10141"/>
    </source>
</evidence>
<dbReference type="PROSITE" id="PS00010">
    <property type="entry name" value="ASX_HYDROXYL"/>
    <property type="match status" value="1"/>
</dbReference>
<dbReference type="InterPro" id="IPR045274">
    <property type="entry name" value="WAK-like"/>
</dbReference>
<dbReference type="PROSITE" id="PS50026">
    <property type="entry name" value="EGF_3"/>
    <property type="match status" value="1"/>
</dbReference>
<keyword evidence="3 17" id="KW-0245">EGF-like domain</keyword>
<dbReference type="InterPro" id="IPR049883">
    <property type="entry name" value="NOTCH1_EGF-like"/>
</dbReference>
<dbReference type="GO" id="GO:0005524">
    <property type="term" value="F:ATP binding"/>
    <property type="evidence" value="ECO:0007669"/>
    <property type="project" value="UniProtKB-UniRule"/>
</dbReference>
<dbReference type="Pfam" id="PF07645">
    <property type="entry name" value="EGF_CA"/>
    <property type="match status" value="1"/>
</dbReference>
<evidence type="ECO:0000256" key="12">
    <source>
        <dbReference type="ARBA" id="ARBA00022989"/>
    </source>
</evidence>
<dbReference type="GO" id="GO:0007166">
    <property type="term" value="P:cell surface receptor signaling pathway"/>
    <property type="evidence" value="ECO:0007669"/>
    <property type="project" value="InterPro"/>
</dbReference>
<dbReference type="OrthoDB" id="4062651at2759"/>
<dbReference type="PANTHER" id="PTHR27005">
    <property type="entry name" value="WALL-ASSOCIATED RECEPTOR KINASE-LIKE 21"/>
    <property type="match status" value="1"/>
</dbReference>
<feature type="binding site" evidence="18">
    <location>
        <position position="469"/>
    </location>
    <ligand>
        <name>ATP</name>
        <dbReference type="ChEBI" id="CHEBI:30616"/>
    </ligand>
</feature>
<dbReference type="InterPro" id="IPR000719">
    <property type="entry name" value="Prot_kinase_dom"/>
</dbReference>
<keyword evidence="13 20" id="KW-0472">Membrane</keyword>
<evidence type="ECO:0000256" key="13">
    <source>
        <dbReference type="ARBA" id="ARBA00023136"/>
    </source>
</evidence>
<keyword evidence="5" id="KW-0808">Transferase</keyword>
<evidence type="ECO:0000259" key="23">
    <source>
        <dbReference type="PROSITE" id="PS50026"/>
    </source>
</evidence>
<dbReference type="PROSITE" id="PS50011">
    <property type="entry name" value="PROTEIN_KINASE_DOM"/>
    <property type="match status" value="1"/>
</dbReference>
<dbReference type="Proteomes" id="UP000316621">
    <property type="component" value="Chromosome 1"/>
</dbReference>
<evidence type="ECO:0000256" key="19">
    <source>
        <dbReference type="SAM" id="MobiDB-lite"/>
    </source>
</evidence>
<dbReference type="STRING" id="3469.A0A4Y7I9L1"/>
<sequence>MSAIMFLQLLLLLQLSRIILTSSAIELPQSKPGCEAKCGNLTIPYPFGIGPSENGCSFTGDGLQLYNITCNTSFNPPKPFLWLGTNITSGRRNMLELISISETELRVKRSLSTMCYQYKTGNVTLDESYNSPYFLSMKNTSFTVSSTKNKLFGIGCYSMAYIFDPILNFTTNCVTKCDNKEDVVDGSCSGSGCCQVSLPKGIKRFLVYADSMDPKKESLSFNPCSYSFIGESAKYTFSASDLVGTDFRTKGRNIPIVLDWAIGNKTCEEAQKDASTFACQKNSNCSNSDKVPGYLCSCNTGFMGNPYLSPGCQDVNECEDQDNNPCAGICTNTIGSYNCSCPEGHHGDGRKGGTGCIRKNKEFPILKVTLGIGLGFLFLIVGSSLLYLSIKRRKLSELKEKFFQQNGGLLLKQQLSSYEGGAEATRIFTAEELKVATNNYSDKLILGRGGFGTVYLGTLADKSSVAIKKSKVIDETQIEQFINELVILAQVNHRNVVKVLGCCLETEVPLLVYEYISNGTLFQHINNKADGKSSSASLSWKSRLRIATESAGALAYLHSAASTPIIHRDIKSANILLDENYTAKVSDFGASRLNTLGQTQIDTLVQGTLGYLDPEYFHTSQLTDKSDVYSFGVVLVELLTGEKPLSPDRPQEQRSLASFFIYAMERIDIFKLVEPRVANEGSREHVIAVAELARRCLYTEGEYRPTMKQVAAELESLSKQETRPSGAHIQQSPKNKSTAFIDEPTDLYSVPISSYSSGDSGLYSMENSDQYSIGKDVMMPMNMPR</sequence>
<feature type="chain" id="PRO_5021326960" description="Protein kinase domain-containing protein" evidence="21">
    <location>
        <begin position="25"/>
        <end position="785"/>
    </location>
</feature>
<dbReference type="Gene3D" id="1.10.510.10">
    <property type="entry name" value="Transferase(Phosphotransferase) domain 1"/>
    <property type="match status" value="1"/>
</dbReference>
<keyword evidence="25" id="KW-1185">Reference proteome</keyword>
<evidence type="ECO:0000256" key="15">
    <source>
        <dbReference type="ARBA" id="ARBA00023180"/>
    </source>
</evidence>
<evidence type="ECO:0000256" key="11">
    <source>
        <dbReference type="ARBA" id="ARBA00022840"/>
    </source>
</evidence>
<feature type="domain" description="Protein kinase" evidence="22">
    <location>
        <begin position="440"/>
        <end position="717"/>
    </location>
</feature>
<dbReference type="AlphaFoldDB" id="A0A4Y7I9L1"/>
<proteinExistence type="predicted"/>
<evidence type="ECO:0008006" key="26">
    <source>
        <dbReference type="Google" id="ProtNLM"/>
    </source>
</evidence>
<dbReference type="PROSITE" id="PS01187">
    <property type="entry name" value="EGF_CA"/>
    <property type="match status" value="1"/>
</dbReference>
<name>A0A4Y7I9L1_PAPSO</name>
<evidence type="ECO:0000256" key="4">
    <source>
        <dbReference type="ARBA" id="ARBA00022553"/>
    </source>
</evidence>
<evidence type="ECO:0000256" key="14">
    <source>
        <dbReference type="ARBA" id="ARBA00023157"/>
    </source>
</evidence>
<evidence type="ECO:0000256" key="9">
    <source>
        <dbReference type="ARBA" id="ARBA00022741"/>
    </source>
</evidence>
<dbReference type="GO" id="GO:0005886">
    <property type="term" value="C:plasma membrane"/>
    <property type="evidence" value="ECO:0007669"/>
    <property type="project" value="TreeGrafter"/>
</dbReference>
<evidence type="ECO:0000256" key="3">
    <source>
        <dbReference type="ARBA" id="ARBA00022536"/>
    </source>
</evidence>
<evidence type="ECO:0000256" key="8">
    <source>
        <dbReference type="ARBA" id="ARBA00022737"/>
    </source>
</evidence>
<dbReference type="CDD" id="cd00054">
    <property type="entry name" value="EGF_CA"/>
    <property type="match status" value="1"/>
</dbReference>
<evidence type="ECO:0000256" key="16">
    <source>
        <dbReference type="ARBA" id="ARBA00058961"/>
    </source>
</evidence>
<keyword evidence="12 20" id="KW-1133">Transmembrane helix</keyword>
<dbReference type="InterPro" id="IPR018097">
    <property type="entry name" value="EGF_Ca-bd_CS"/>
</dbReference>
<keyword evidence="4" id="KW-0597">Phosphoprotein</keyword>
<evidence type="ECO:0000256" key="7">
    <source>
        <dbReference type="ARBA" id="ARBA00022729"/>
    </source>
</evidence>
<dbReference type="Pfam" id="PF07714">
    <property type="entry name" value="PK_Tyr_Ser-Thr"/>
    <property type="match status" value="1"/>
</dbReference>
<feature type="signal peptide" evidence="21">
    <location>
        <begin position="1"/>
        <end position="24"/>
    </location>
</feature>
<dbReference type="SMART" id="SM00179">
    <property type="entry name" value="EGF_CA"/>
    <property type="match status" value="2"/>
</dbReference>
<evidence type="ECO:0000313" key="24">
    <source>
        <dbReference type="EMBL" id="RZC44402.1"/>
    </source>
</evidence>
<keyword evidence="15" id="KW-0325">Glycoprotein</keyword>
<dbReference type="FunFam" id="1.10.510.10:FF:000084">
    <property type="entry name" value="Wall-associated receptor kinase 2"/>
    <property type="match status" value="1"/>
</dbReference>
<dbReference type="SMART" id="SM00181">
    <property type="entry name" value="EGF"/>
    <property type="match status" value="2"/>
</dbReference>
<feature type="region of interest" description="Disordered" evidence="19">
    <location>
        <begin position="718"/>
        <end position="740"/>
    </location>
</feature>
<dbReference type="InterPro" id="IPR008271">
    <property type="entry name" value="Ser/Thr_kinase_AS"/>
</dbReference>
<evidence type="ECO:0000259" key="22">
    <source>
        <dbReference type="PROSITE" id="PS50011"/>
    </source>
</evidence>
<evidence type="ECO:0000256" key="6">
    <source>
        <dbReference type="ARBA" id="ARBA00022692"/>
    </source>
</evidence>
<evidence type="ECO:0000256" key="17">
    <source>
        <dbReference type="PROSITE-ProRule" id="PRU00076"/>
    </source>
</evidence>
<dbReference type="SMART" id="SM00220">
    <property type="entry name" value="S_TKc"/>
    <property type="match status" value="1"/>
</dbReference>
<feature type="compositionally biased region" description="Polar residues" evidence="19">
    <location>
        <begin position="728"/>
        <end position="738"/>
    </location>
</feature>
<keyword evidence="9 18" id="KW-0547">Nucleotide-binding</keyword>
<keyword evidence="10" id="KW-0418">Kinase</keyword>
<dbReference type="GO" id="GO:0005509">
    <property type="term" value="F:calcium ion binding"/>
    <property type="evidence" value="ECO:0007669"/>
    <property type="project" value="InterPro"/>
</dbReference>
<dbReference type="SUPFAM" id="SSF56112">
    <property type="entry name" value="Protein kinase-like (PK-like)"/>
    <property type="match status" value="1"/>
</dbReference>
<accession>A0A4Y7I9L1</accession>
<dbReference type="InterPro" id="IPR011009">
    <property type="entry name" value="Kinase-like_dom_sf"/>
</dbReference>
<comment type="subcellular location">
    <subcellularLocation>
        <location evidence="1">Membrane</location>
        <topology evidence="1">Single-pass type I membrane protein</topology>
    </subcellularLocation>
</comment>
<evidence type="ECO:0000313" key="25">
    <source>
        <dbReference type="Proteomes" id="UP000316621"/>
    </source>
</evidence>
<gene>
    <name evidence="24" type="ORF">C5167_037354</name>
</gene>
<feature type="transmembrane region" description="Helical" evidence="20">
    <location>
        <begin position="368"/>
        <end position="390"/>
    </location>
</feature>
<keyword evidence="14" id="KW-1015">Disulfide bond</keyword>
<keyword evidence="6 20" id="KW-0812">Transmembrane</keyword>
<evidence type="ECO:0000256" key="2">
    <source>
        <dbReference type="ARBA" id="ARBA00022527"/>
    </source>
</evidence>
<keyword evidence="8" id="KW-0677">Repeat</keyword>
<dbReference type="InterPro" id="IPR001881">
    <property type="entry name" value="EGF-like_Ca-bd_dom"/>
</dbReference>
<dbReference type="PROSITE" id="PS00107">
    <property type="entry name" value="PROTEIN_KINASE_ATP"/>
    <property type="match status" value="1"/>
</dbReference>
<dbReference type="InterPro" id="IPR001245">
    <property type="entry name" value="Ser-Thr/Tyr_kinase_cat_dom"/>
</dbReference>
<dbReference type="Gene3D" id="2.90.20.10">
    <property type="entry name" value="Plasmodium vivax P25 domain"/>
    <property type="match status" value="1"/>
</dbReference>
<dbReference type="EMBL" id="CM010715">
    <property type="protein sequence ID" value="RZC44402.1"/>
    <property type="molecule type" value="Genomic_DNA"/>
</dbReference>
<dbReference type="FunFam" id="2.10.25.10:FF:000038">
    <property type="entry name" value="Fibrillin 2"/>
    <property type="match status" value="1"/>
</dbReference>
<dbReference type="OMA" id="ACFSSCA"/>
<dbReference type="FunFam" id="2.10.25.10:FF:000628">
    <property type="entry name" value="Wall-associated receptor kinase 2"/>
    <property type="match status" value="1"/>
</dbReference>
<dbReference type="Gene3D" id="3.30.200.20">
    <property type="entry name" value="Phosphorylase Kinase, domain 1"/>
    <property type="match status" value="1"/>
</dbReference>
<dbReference type="SUPFAM" id="SSF57196">
    <property type="entry name" value="EGF/Laminin"/>
    <property type="match status" value="1"/>
</dbReference>
<dbReference type="Pfam" id="PF13947">
    <property type="entry name" value="GUB_WAK_bind"/>
    <property type="match status" value="1"/>
</dbReference>
<dbReference type="InterPro" id="IPR025287">
    <property type="entry name" value="WAK_GUB"/>
</dbReference>
<dbReference type="PANTHER" id="PTHR27005:SF492">
    <property type="entry name" value="LOW QUALITY PROTEIN: WALL-ASSOCIATED RECEPTOR KINASE-LIKE 1"/>
    <property type="match status" value="1"/>
</dbReference>
<protein>
    <recommendedName>
        <fullName evidence="26">Protein kinase domain-containing protein</fullName>
    </recommendedName>
</protein>
<evidence type="ECO:0000256" key="20">
    <source>
        <dbReference type="SAM" id="Phobius"/>
    </source>
</evidence>
<evidence type="ECO:0000256" key="5">
    <source>
        <dbReference type="ARBA" id="ARBA00022679"/>
    </source>
</evidence>
<evidence type="ECO:0000256" key="1">
    <source>
        <dbReference type="ARBA" id="ARBA00004479"/>
    </source>
</evidence>
<evidence type="ECO:0000256" key="10">
    <source>
        <dbReference type="ARBA" id="ARBA00022777"/>
    </source>
</evidence>
<feature type="domain" description="EGF-like" evidence="23">
    <location>
        <begin position="314"/>
        <end position="348"/>
    </location>
</feature>
<reference evidence="24 25" key="1">
    <citation type="journal article" date="2018" name="Science">
        <title>The opium poppy genome and morphinan production.</title>
        <authorList>
            <person name="Guo L."/>
            <person name="Winzer T."/>
            <person name="Yang X."/>
            <person name="Li Y."/>
            <person name="Ning Z."/>
            <person name="He Z."/>
            <person name="Teodor R."/>
            <person name="Lu Y."/>
            <person name="Bowser T.A."/>
            <person name="Graham I.A."/>
            <person name="Ye K."/>
        </authorList>
    </citation>
    <scope>NUCLEOTIDE SEQUENCE [LARGE SCALE GENOMIC DNA]</scope>
    <source>
        <strain evidence="25">cv. HN1</strain>
        <tissue evidence="24">Leaves</tissue>
    </source>
</reference>
<comment type="function">
    <text evidence="16">Serine/threonine-protein kinase that may function as a signaling receptor of extracellular matrix component. Binding to pectin may have significance in the control of cell expansion, morphogenesis and development.</text>
</comment>
<organism evidence="24 25">
    <name type="scientific">Papaver somniferum</name>
    <name type="common">Opium poppy</name>
    <dbReference type="NCBI Taxonomy" id="3469"/>
    <lineage>
        <taxon>Eukaryota</taxon>
        <taxon>Viridiplantae</taxon>
        <taxon>Streptophyta</taxon>
        <taxon>Embryophyta</taxon>
        <taxon>Tracheophyta</taxon>
        <taxon>Spermatophyta</taxon>
        <taxon>Magnoliopsida</taxon>
        <taxon>Ranunculales</taxon>
        <taxon>Papaveraceae</taxon>
        <taxon>Papaveroideae</taxon>
        <taxon>Papaver</taxon>
    </lineage>
</organism>
<dbReference type="GO" id="GO:0030247">
    <property type="term" value="F:polysaccharide binding"/>
    <property type="evidence" value="ECO:0007669"/>
    <property type="project" value="InterPro"/>
</dbReference>
<dbReference type="InterPro" id="IPR000152">
    <property type="entry name" value="EGF-type_Asp/Asn_hydroxyl_site"/>
</dbReference>
<keyword evidence="11 18" id="KW-0067">ATP-binding</keyword>
<dbReference type="GO" id="GO:0004674">
    <property type="term" value="F:protein serine/threonine kinase activity"/>
    <property type="evidence" value="ECO:0007669"/>
    <property type="project" value="UniProtKB-KW"/>
</dbReference>
<comment type="caution">
    <text evidence="17">Lacks conserved residue(s) required for the propagation of feature annotation.</text>
</comment>
<keyword evidence="2" id="KW-0723">Serine/threonine-protein kinase</keyword>
<keyword evidence="7 21" id="KW-0732">Signal</keyword>
<dbReference type="PROSITE" id="PS00108">
    <property type="entry name" value="PROTEIN_KINASE_ST"/>
    <property type="match status" value="1"/>
</dbReference>
<dbReference type="FunFam" id="3.30.200.20:FF:000043">
    <property type="entry name" value="Wall-associated receptor kinase 2"/>
    <property type="match status" value="1"/>
</dbReference>